<dbReference type="PANTHER" id="PTHR45527:SF1">
    <property type="entry name" value="FATTY ACID SYNTHASE"/>
    <property type="match status" value="1"/>
</dbReference>
<dbReference type="InterPro" id="IPR001242">
    <property type="entry name" value="Condensation_dom"/>
</dbReference>
<dbReference type="EMBL" id="PVZG01000018">
    <property type="protein sequence ID" value="PRY22043.1"/>
    <property type="molecule type" value="Genomic_DNA"/>
</dbReference>
<dbReference type="Pfam" id="PF00501">
    <property type="entry name" value="AMP-binding"/>
    <property type="match status" value="1"/>
</dbReference>
<evidence type="ECO:0000313" key="6">
    <source>
        <dbReference type="EMBL" id="PRY22043.1"/>
    </source>
</evidence>
<dbReference type="InterPro" id="IPR010071">
    <property type="entry name" value="AA_adenyl_dom"/>
</dbReference>
<dbReference type="OrthoDB" id="2472181at2"/>
<evidence type="ECO:0000256" key="3">
    <source>
        <dbReference type="ARBA" id="ARBA00022553"/>
    </source>
</evidence>
<dbReference type="InterPro" id="IPR000873">
    <property type="entry name" value="AMP-dep_synth/lig_dom"/>
</dbReference>
<dbReference type="FunFam" id="3.40.50.980:FF:000001">
    <property type="entry name" value="Non-ribosomal peptide synthetase"/>
    <property type="match status" value="1"/>
</dbReference>
<dbReference type="GO" id="GO:0008610">
    <property type="term" value="P:lipid biosynthetic process"/>
    <property type="evidence" value="ECO:0007669"/>
    <property type="project" value="UniProtKB-ARBA"/>
</dbReference>
<reference evidence="6 7" key="1">
    <citation type="submission" date="2018-03" db="EMBL/GenBank/DDBJ databases">
        <title>Genomic Encyclopedia of Archaeal and Bacterial Type Strains, Phase II (KMG-II): from individual species to whole genera.</title>
        <authorList>
            <person name="Goeker M."/>
        </authorList>
    </citation>
    <scope>NUCLEOTIDE SEQUENCE [LARGE SCALE GENOMIC DNA]</scope>
    <source>
        <strain evidence="6 7">DSM 45348</strain>
    </source>
</reference>
<dbReference type="Gene3D" id="3.40.50.12780">
    <property type="entry name" value="N-terminal domain of ligase-like"/>
    <property type="match status" value="1"/>
</dbReference>
<comment type="cofactor">
    <cofactor evidence="1">
        <name>pantetheine 4'-phosphate</name>
        <dbReference type="ChEBI" id="CHEBI:47942"/>
    </cofactor>
</comment>
<dbReference type="RefSeq" id="WP_106130100.1">
    <property type="nucleotide sequence ID" value="NZ_PVZG01000018.1"/>
</dbReference>
<dbReference type="Pfam" id="PF13193">
    <property type="entry name" value="AMP-binding_C"/>
    <property type="match status" value="1"/>
</dbReference>
<dbReference type="GO" id="GO:0005737">
    <property type="term" value="C:cytoplasm"/>
    <property type="evidence" value="ECO:0007669"/>
    <property type="project" value="TreeGrafter"/>
</dbReference>
<dbReference type="Pfam" id="PF00668">
    <property type="entry name" value="Condensation"/>
    <property type="match status" value="1"/>
</dbReference>
<dbReference type="InterPro" id="IPR025110">
    <property type="entry name" value="AMP-bd_C"/>
</dbReference>
<evidence type="ECO:0000256" key="1">
    <source>
        <dbReference type="ARBA" id="ARBA00001957"/>
    </source>
</evidence>
<feature type="domain" description="Carrier" evidence="5">
    <location>
        <begin position="996"/>
        <end position="1072"/>
    </location>
</feature>
<dbReference type="CDD" id="cd05930">
    <property type="entry name" value="A_NRPS"/>
    <property type="match status" value="1"/>
</dbReference>
<accession>A0A2T0RLQ5</accession>
<dbReference type="Pfam" id="PF00550">
    <property type="entry name" value="PP-binding"/>
    <property type="match status" value="1"/>
</dbReference>
<organism evidence="6 7">
    <name type="scientific">Pseudosporangium ferrugineum</name>
    <dbReference type="NCBI Taxonomy" id="439699"/>
    <lineage>
        <taxon>Bacteria</taxon>
        <taxon>Bacillati</taxon>
        <taxon>Actinomycetota</taxon>
        <taxon>Actinomycetes</taxon>
        <taxon>Micromonosporales</taxon>
        <taxon>Micromonosporaceae</taxon>
        <taxon>Pseudosporangium</taxon>
    </lineage>
</organism>
<proteinExistence type="predicted"/>
<dbReference type="CDD" id="cd19531">
    <property type="entry name" value="LCL_NRPS-like"/>
    <property type="match status" value="1"/>
</dbReference>
<dbReference type="AlphaFoldDB" id="A0A2T0RLQ5"/>
<dbReference type="InterPro" id="IPR006162">
    <property type="entry name" value="Ppantetheine_attach_site"/>
</dbReference>
<dbReference type="GO" id="GO:0043041">
    <property type="term" value="P:amino acid activation for nonribosomal peptide biosynthetic process"/>
    <property type="evidence" value="ECO:0007669"/>
    <property type="project" value="TreeGrafter"/>
</dbReference>
<dbReference type="Proteomes" id="UP000239209">
    <property type="component" value="Unassembled WGS sequence"/>
</dbReference>
<dbReference type="Gene3D" id="1.10.1200.10">
    <property type="entry name" value="ACP-like"/>
    <property type="match status" value="1"/>
</dbReference>
<dbReference type="PROSITE" id="PS50075">
    <property type="entry name" value="CARRIER"/>
    <property type="match status" value="1"/>
</dbReference>
<dbReference type="Gene3D" id="3.30.559.30">
    <property type="entry name" value="Nonribosomal peptide synthetase, condensation domain"/>
    <property type="match status" value="1"/>
</dbReference>
<dbReference type="GO" id="GO:0003824">
    <property type="term" value="F:catalytic activity"/>
    <property type="evidence" value="ECO:0007669"/>
    <property type="project" value="InterPro"/>
</dbReference>
<name>A0A2T0RLQ5_9ACTN</name>
<dbReference type="Gene3D" id="3.30.300.30">
    <property type="match status" value="1"/>
</dbReference>
<dbReference type="GO" id="GO:0044550">
    <property type="term" value="P:secondary metabolite biosynthetic process"/>
    <property type="evidence" value="ECO:0007669"/>
    <property type="project" value="TreeGrafter"/>
</dbReference>
<dbReference type="GO" id="GO:0031177">
    <property type="term" value="F:phosphopantetheine binding"/>
    <property type="evidence" value="ECO:0007669"/>
    <property type="project" value="TreeGrafter"/>
</dbReference>
<dbReference type="NCBIfam" id="TIGR01733">
    <property type="entry name" value="AA-adenyl-dom"/>
    <property type="match status" value="1"/>
</dbReference>
<comment type="caution">
    <text evidence="6">The sequence shown here is derived from an EMBL/GenBank/DDBJ whole genome shotgun (WGS) entry which is preliminary data.</text>
</comment>
<dbReference type="InterPro" id="IPR009081">
    <property type="entry name" value="PP-bd_ACP"/>
</dbReference>
<sequence length="1107" mass="120211">MNDFVKRVAKLPADRRAQLAALLRDADGPDPAAAPAPRPRGATGPLSAAQETLWFLHQMGPDRPTYNTPICFRIQGRLDPDALRRALATVVARHEMLRTSMSDGADGPVQTIHPTMPVEIPLIDVPGTGLEQRRATARECVRELSRRVFRLDEAPLWRAALLRVAEDEHLFLFVVHHVVFDGWSLGLFCAELARAYRGDEMPRGARLDYGDYVLWERERLGQERVAELGAYWRERLAGAPPLELPADRPRPPEQSHRGALLDRTIALPGTGAVAALARSLRTTPGVVCTAAFLALLHRQTGADDLVVGMPTANREHAEVEPVVGYFVNMLPLRADLSGDPTFRQLVQRTHEVVLDSVAHGSLPFGKLVEAVRPPREASRSPLFQIVFAYQNLAAHLDLPGMRVDHSEVDTDTVRFDQTWDVVDGPDGLRLGVRYSTDLFDRSTVETLIDRYATVFRAVLADQDVPVSRIPLLRDDERDELLHRWNGPERPVPETTLPEMFARQVARRPDAVALVVDGVELTYARLDRDADRLAHVLRGLGAGPDRLVALCLPRCPDLIVAMLAVLKAGAGYLPLDPTHPAPRIGTILADATPVAVVTTAGSVADGLPDSPVPVLRLDADADRIAAAPEGPLLPSAAPGDLAYAIFTSGSTGSPKGVLIEHRAAVNFIGAMQELFALTAEDRVLGFASATFDVSVFEIFSALLTGARLYLVTDEERMDVERLQKLLESAAITVTDLPPPLMALLEPERLPALRIVFAGLDAFPGELVNRWNPGRRFFNGYGPTECTVTMITHECEGRWDGSPPIGLPIANHVAHVLDPAGEPVPVGVPGELVIGGTGLARGYLNAPELTARRFYADPFGTSPGGRLYRTGDLVKRRPDGAIVFLGRLDQQVKIRGLRIEPGEIESVLTRRPEVAQVAVRPVTPPGGDRQLVCYVAGRDGPPDVFALREWVAGHLPAYMVPARFVVLPELPLTASGKVDRRRLPEPPAAEEDTAGPVRYATELERELAEEIVGPVLGLAAVDPEADFFALGGHSLSAARVLSRVRSRYDAAVGLADFFRTPTLRGLSTLVGQRRSAAAAGEDELLAILASMTDAEAEALLAEASDETGR</sequence>
<dbReference type="FunFam" id="3.40.50.12780:FF:000012">
    <property type="entry name" value="Non-ribosomal peptide synthetase"/>
    <property type="match status" value="1"/>
</dbReference>
<dbReference type="InterPro" id="IPR023213">
    <property type="entry name" value="CAT-like_dom_sf"/>
</dbReference>
<gene>
    <name evidence="6" type="ORF">CLV70_118108</name>
</gene>
<dbReference type="PROSITE" id="PS00012">
    <property type="entry name" value="PHOSPHOPANTETHEINE"/>
    <property type="match status" value="1"/>
</dbReference>
<feature type="region of interest" description="Disordered" evidence="4">
    <location>
        <begin position="24"/>
        <end position="45"/>
    </location>
</feature>
<protein>
    <submittedName>
        <fullName evidence="6">Amino acid adenylation domain-containing protein</fullName>
    </submittedName>
</protein>
<keyword evidence="2" id="KW-0596">Phosphopantetheine</keyword>
<dbReference type="SUPFAM" id="SSF56801">
    <property type="entry name" value="Acetyl-CoA synthetase-like"/>
    <property type="match status" value="1"/>
</dbReference>
<evidence type="ECO:0000313" key="7">
    <source>
        <dbReference type="Proteomes" id="UP000239209"/>
    </source>
</evidence>
<evidence type="ECO:0000259" key="5">
    <source>
        <dbReference type="PROSITE" id="PS50075"/>
    </source>
</evidence>
<evidence type="ECO:0000256" key="4">
    <source>
        <dbReference type="SAM" id="MobiDB-lite"/>
    </source>
</evidence>
<keyword evidence="7" id="KW-1185">Reference proteome</keyword>
<dbReference type="PANTHER" id="PTHR45527">
    <property type="entry name" value="NONRIBOSOMAL PEPTIDE SYNTHETASE"/>
    <property type="match status" value="1"/>
</dbReference>
<dbReference type="FunFam" id="2.30.38.10:FF:000001">
    <property type="entry name" value="Non-ribosomal peptide synthetase PvdI"/>
    <property type="match status" value="1"/>
</dbReference>
<dbReference type="InterPro" id="IPR042099">
    <property type="entry name" value="ANL_N_sf"/>
</dbReference>
<evidence type="ECO:0000256" key="2">
    <source>
        <dbReference type="ARBA" id="ARBA00022450"/>
    </source>
</evidence>
<dbReference type="SUPFAM" id="SSF52777">
    <property type="entry name" value="CoA-dependent acyltransferases"/>
    <property type="match status" value="2"/>
</dbReference>
<keyword evidence="3" id="KW-0597">Phosphoprotein</keyword>
<dbReference type="Gene3D" id="3.30.559.10">
    <property type="entry name" value="Chloramphenicol acetyltransferase-like domain"/>
    <property type="match status" value="1"/>
</dbReference>
<dbReference type="SUPFAM" id="SSF47336">
    <property type="entry name" value="ACP-like"/>
    <property type="match status" value="1"/>
</dbReference>
<dbReference type="InterPro" id="IPR036736">
    <property type="entry name" value="ACP-like_sf"/>
</dbReference>
<dbReference type="InterPro" id="IPR045851">
    <property type="entry name" value="AMP-bd_C_sf"/>
</dbReference>